<reference evidence="2 3" key="1">
    <citation type="submission" date="2021-06" db="EMBL/GenBank/DDBJ databases">
        <title>Caerostris darwini draft genome.</title>
        <authorList>
            <person name="Kono N."/>
            <person name="Arakawa K."/>
        </authorList>
    </citation>
    <scope>NUCLEOTIDE SEQUENCE [LARGE SCALE GENOMIC DNA]</scope>
</reference>
<evidence type="ECO:0000256" key="1">
    <source>
        <dbReference type="SAM" id="MobiDB-lite"/>
    </source>
</evidence>
<evidence type="ECO:0000313" key="3">
    <source>
        <dbReference type="Proteomes" id="UP001054837"/>
    </source>
</evidence>
<comment type="caution">
    <text evidence="2">The sequence shown here is derived from an EMBL/GenBank/DDBJ whole genome shotgun (WGS) entry which is preliminary data.</text>
</comment>
<organism evidence="2 3">
    <name type="scientific">Caerostris darwini</name>
    <dbReference type="NCBI Taxonomy" id="1538125"/>
    <lineage>
        <taxon>Eukaryota</taxon>
        <taxon>Metazoa</taxon>
        <taxon>Ecdysozoa</taxon>
        <taxon>Arthropoda</taxon>
        <taxon>Chelicerata</taxon>
        <taxon>Arachnida</taxon>
        <taxon>Araneae</taxon>
        <taxon>Araneomorphae</taxon>
        <taxon>Entelegynae</taxon>
        <taxon>Araneoidea</taxon>
        <taxon>Araneidae</taxon>
        <taxon>Caerostris</taxon>
    </lineage>
</organism>
<keyword evidence="3" id="KW-1185">Reference proteome</keyword>
<gene>
    <name evidence="2" type="ORF">CDAR_180091</name>
</gene>
<proteinExistence type="predicted"/>
<dbReference type="Proteomes" id="UP001054837">
    <property type="component" value="Unassembled WGS sequence"/>
</dbReference>
<dbReference type="EMBL" id="BPLQ01010370">
    <property type="protein sequence ID" value="GIY50325.1"/>
    <property type="molecule type" value="Genomic_DNA"/>
</dbReference>
<dbReference type="AlphaFoldDB" id="A0AAV4TXA3"/>
<feature type="region of interest" description="Disordered" evidence="1">
    <location>
        <begin position="36"/>
        <end position="64"/>
    </location>
</feature>
<sequence>MTTVKTAALKSAHPSEMRLHKDLEFTPSISCCFPPQISPSPEISGEGGDRSGMDDKKSRRHISEAPIFSRKISKKWISPLNDDSKNFPL</sequence>
<name>A0AAV4TXA3_9ARAC</name>
<feature type="compositionally biased region" description="Basic and acidic residues" evidence="1">
    <location>
        <begin position="47"/>
        <end position="63"/>
    </location>
</feature>
<protein>
    <submittedName>
        <fullName evidence="2">Uncharacterized protein</fullName>
    </submittedName>
</protein>
<evidence type="ECO:0000313" key="2">
    <source>
        <dbReference type="EMBL" id="GIY50325.1"/>
    </source>
</evidence>
<accession>A0AAV4TXA3</accession>